<evidence type="ECO:0000313" key="4">
    <source>
        <dbReference type="Proteomes" id="UP001497453"/>
    </source>
</evidence>
<evidence type="ECO:0000259" key="2">
    <source>
        <dbReference type="PROSITE" id="PS50181"/>
    </source>
</evidence>
<organism evidence="3 4">
    <name type="scientific">Somion occarium</name>
    <dbReference type="NCBI Taxonomy" id="3059160"/>
    <lineage>
        <taxon>Eukaryota</taxon>
        <taxon>Fungi</taxon>
        <taxon>Dikarya</taxon>
        <taxon>Basidiomycota</taxon>
        <taxon>Agaricomycotina</taxon>
        <taxon>Agaricomycetes</taxon>
        <taxon>Polyporales</taxon>
        <taxon>Cerrenaceae</taxon>
        <taxon>Somion</taxon>
    </lineage>
</organism>
<dbReference type="InterPro" id="IPR001810">
    <property type="entry name" value="F-box_dom"/>
</dbReference>
<evidence type="ECO:0000256" key="1">
    <source>
        <dbReference type="SAM" id="MobiDB-lite"/>
    </source>
</evidence>
<protein>
    <recommendedName>
        <fullName evidence="2">F-box domain-containing protein</fullName>
    </recommendedName>
</protein>
<gene>
    <name evidence="3" type="ORF">GFSPODELE1_LOCUS100</name>
</gene>
<dbReference type="InterPro" id="IPR036047">
    <property type="entry name" value="F-box-like_dom_sf"/>
</dbReference>
<evidence type="ECO:0000313" key="3">
    <source>
        <dbReference type="EMBL" id="CAL1693999.1"/>
    </source>
</evidence>
<accession>A0ABP1CHB8</accession>
<dbReference type="EMBL" id="OZ037944">
    <property type="protein sequence ID" value="CAL1693999.1"/>
    <property type="molecule type" value="Genomic_DNA"/>
</dbReference>
<dbReference type="SMART" id="SM00256">
    <property type="entry name" value="FBOX"/>
    <property type="match status" value="1"/>
</dbReference>
<reference evidence="4" key="1">
    <citation type="submission" date="2024-04" db="EMBL/GenBank/DDBJ databases">
        <authorList>
            <person name="Shaw F."/>
            <person name="Minotto A."/>
        </authorList>
    </citation>
    <scope>NUCLEOTIDE SEQUENCE [LARGE SCALE GENOMIC DNA]</scope>
</reference>
<dbReference type="Pfam" id="PF00646">
    <property type="entry name" value="F-box"/>
    <property type="match status" value="1"/>
</dbReference>
<proteinExistence type="predicted"/>
<dbReference type="Proteomes" id="UP001497453">
    <property type="component" value="Chromosome 1"/>
</dbReference>
<dbReference type="PROSITE" id="PS50181">
    <property type="entry name" value="FBOX"/>
    <property type="match status" value="1"/>
</dbReference>
<dbReference type="SUPFAM" id="SSF81383">
    <property type="entry name" value="F-box domain"/>
    <property type="match status" value="1"/>
</dbReference>
<name>A0ABP1CHB8_9APHY</name>
<keyword evidence="4" id="KW-1185">Reference proteome</keyword>
<sequence length="669" mass="76283">MAPTKRRKQANGAAAPDATEFTGTDHAPSRRRRNIRGRRGGLRNLPDMPLDILYEVFSHLRPVDLLNLSRASKGFRALLMNKGSATYWKASRRNIDGLPECPPFLSEPAFADLCFGSHCHGCCKPCARILLWVFLKRYCSNCKNARVVKKRSLPPDAFVVHMSVGVETSLPVTIHVIREHKCQVEYVHKPDVESRTEEFAQVEPGKQFEWLAYHKQRVRDTMDWQENVAGARVDDNHAKQVTRYNAIMAKLRELGWSDELDKMGSGYSPLRSLHAVSKASLLTEQEWKKIQDEVIEFMERMKASRLAREYREVLFRRFNLFQMALNRWDFGIMVPSWRYIASSTQVRSILNAPINIGLDQNNLHQLRCFVPDVIKQWLVHRNQMLSNCVKLSMASPEGLNPLDLAITSFYYCDGWKHRDRPSLLSFCDACYHKCGSIHMPSSAAEDDHYVDVLYEYSWLDDNSFDDADALEIPLLVIQSVIQACGQDPSTVGTVQMDQLSVRLGCPFGCTGHYVRLVMNWRAAIVHIFSHLFGQRGLLPAYSGSSNYIDPLKREIPPIPLCSQEDAARVSPLDAVSMLRVTHEMEGNMVWFCTHCKYYTWASCTKYKTEMHVKRVHGVNNPAIFVDITFDRGSPLVARPIYIVSDKMPMNELPSHVREALAANEAIIVS</sequence>
<feature type="compositionally biased region" description="Basic residues" evidence="1">
    <location>
        <begin position="29"/>
        <end position="40"/>
    </location>
</feature>
<feature type="region of interest" description="Disordered" evidence="1">
    <location>
        <begin position="1"/>
        <end position="40"/>
    </location>
</feature>
<dbReference type="CDD" id="cd09917">
    <property type="entry name" value="F-box_SF"/>
    <property type="match status" value="1"/>
</dbReference>
<feature type="domain" description="F-box" evidence="2">
    <location>
        <begin position="42"/>
        <end position="91"/>
    </location>
</feature>